<dbReference type="InterPro" id="IPR013149">
    <property type="entry name" value="ADH-like_C"/>
</dbReference>
<evidence type="ECO:0000313" key="5">
    <source>
        <dbReference type="Proteomes" id="UP000290567"/>
    </source>
</evidence>
<evidence type="ECO:0000259" key="3">
    <source>
        <dbReference type="Pfam" id="PF08240"/>
    </source>
</evidence>
<evidence type="ECO:0000259" key="2">
    <source>
        <dbReference type="Pfam" id="PF00107"/>
    </source>
</evidence>
<keyword evidence="5" id="KW-1185">Reference proteome</keyword>
<protein>
    <submittedName>
        <fullName evidence="4">Galactitol-1-phosphate 5-dehydrogenase</fullName>
    </submittedName>
</protein>
<accession>A0A4P5P9I9</accession>
<dbReference type="AlphaFoldDB" id="A0A4P5P9I9"/>
<dbReference type="EMBL" id="BJCC01000015">
    <property type="protein sequence ID" value="GCF94236.1"/>
    <property type="molecule type" value="Genomic_DNA"/>
</dbReference>
<comment type="caution">
    <text evidence="4">The sequence shown here is derived from an EMBL/GenBank/DDBJ whole genome shotgun (WGS) entry which is preliminary data.</text>
</comment>
<dbReference type="InterPro" id="IPR050129">
    <property type="entry name" value="Zn_alcohol_dh"/>
</dbReference>
<dbReference type="Gene3D" id="3.40.50.720">
    <property type="entry name" value="NAD(P)-binding Rossmann-like Domain"/>
    <property type="match status" value="1"/>
</dbReference>
<dbReference type="RefSeq" id="WP_146622667.1">
    <property type="nucleotide sequence ID" value="NZ_BJCC01000015.1"/>
</dbReference>
<dbReference type="InterPro" id="IPR013154">
    <property type="entry name" value="ADH-like_N"/>
</dbReference>
<feature type="domain" description="Alcohol dehydrogenase-like C-terminal" evidence="2">
    <location>
        <begin position="172"/>
        <end position="255"/>
    </location>
</feature>
<dbReference type="OrthoDB" id="9770238at2"/>
<dbReference type="Pfam" id="PF08240">
    <property type="entry name" value="ADH_N"/>
    <property type="match status" value="1"/>
</dbReference>
<reference evidence="5" key="1">
    <citation type="submission" date="2019-02" db="EMBL/GenBank/DDBJ databases">
        <title>Draft genome sequence of Enterococcus sp. Gos25-1.</title>
        <authorList>
            <person name="Tanaka N."/>
            <person name="Shiwa Y."/>
            <person name="Fujita N."/>
        </authorList>
    </citation>
    <scope>NUCLEOTIDE SEQUENCE [LARGE SCALE GENOMIC DNA]</scope>
    <source>
        <strain evidence="5">Gos25-1</strain>
    </source>
</reference>
<evidence type="ECO:0000313" key="4">
    <source>
        <dbReference type="EMBL" id="GCF94236.1"/>
    </source>
</evidence>
<dbReference type="Pfam" id="PF00107">
    <property type="entry name" value="ADH_zinc_N"/>
    <property type="match status" value="1"/>
</dbReference>
<evidence type="ECO:0000256" key="1">
    <source>
        <dbReference type="ARBA" id="ARBA00023002"/>
    </source>
</evidence>
<keyword evidence="1" id="KW-0560">Oxidoreductase</keyword>
<dbReference type="SUPFAM" id="SSF50129">
    <property type="entry name" value="GroES-like"/>
    <property type="match status" value="1"/>
</dbReference>
<dbReference type="InterPro" id="IPR036291">
    <property type="entry name" value="NAD(P)-bd_dom_sf"/>
</dbReference>
<dbReference type="PANTHER" id="PTHR43401:SF2">
    <property type="entry name" value="L-THREONINE 3-DEHYDROGENASE"/>
    <property type="match status" value="1"/>
</dbReference>
<dbReference type="Gene3D" id="3.90.180.10">
    <property type="entry name" value="Medium-chain alcohol dehydrogenases, catalytic domain"/>
    <property type="match status" value="1"/>
</dbReference>
<feature type="domain" description="Alcohol dehydrogenase-like N-terminal" evidence="3">
    <location>
        <begin position="24"/>
        <end position="130"/>
    </location>
</feature>
<dbReference type="InterPro" id="IPR011032">
    <property type="entry name" value="GroES-like_sf"/>
</dbReference>
<dbReference type="CDD" id="cd08236">
    <property type="entry name" value="sugar_DH"/>
    <property type="match status" value="1"/>
</dbReference>
<dbReference type="GO" id="GO:0016491">
    <property type="term" value="F:oxidoreductase activity"/>
    <property type="evidence" value="ECO:0007669"/>
    <property type="project" value="UniProtKB-KW"/>
</dbReference>
<organism evidence="4 5">
    <name type="scientific">Enterococcus florum</name>
    <dbReference type="NCBI Taxonomy" id="2480627"/>
    <lineage>
        <taxon>Bacteria</taxon>
        <taxon>Bacillati</taxon>
        <taxon>Bacillota</taxon>
        <taxon>Bacilli</taxon>
        <taxon>Lactobacillales</taxon>
        <taxon>Enterococcaceae</taxon>
        <taxon>Enterococcus</taxon>
    </lineage>
</organism>
<dbReference type="PANTHER" id="PTHR43401">
    <property type="entry name" value="L-THREONINE 3-DEHYDROGENASE"/>
    <property type="match status" value="1"/>
</dbReference>
<sequence>MRAAVLKGVNRFDICELPRPVPNEHEVLIKVRAAGICQSDIHWMQRQWQYEHPLVMGHVFAGTVEEVGRKAERATLGDRVTAVPFLPCQNCVYCCSGKSHWCEHHAMIGFQRPGGFAEYVTVPEENLLPIGEQISFEEAIMLEPLAVAAHSVMELNIQPEDTVAVFGLGIRGLLSMQWLQLTGVKRIIGIDIDEDRLLRSKHYGVTDTIHSLKESPEKKIDEWTNGLGTDVTLECAGSTVTQEQCLRVTKRGGQIGYQVRVHADRVLSREEQETIFRREYLMKALGQPYSEPFPGKEWVSSIHFLEERQLKVKPFISYRFRLEEIQSAIDLALLQEEECSRIVLLNDQ</sequence>
<dbReference type="Proteomes" id="UP000290567">
    <property type="component" value="Unassembled WGS sequence"/>
</dbReference>
<dbReference type="SUPFAM" id="SSF51735">
    <property type="entry name" value="NAD(P)-binding Rossmann-fold domains"/>
    <property type="match status" value="1"/>
</dbReference>
<proteinExistence type="predicted"/>
<gene>
    <name evidence="4" type="ORF">NRIC_21270</name>
</gene>
<name>A0A4P5P9I9_9ENTE</name>